<dbReference type="PANTHER" id="PTHR22803">
    <property type="entry name" value="MANNOSE, PHOSPHOLIPASE, LECTIN RECEPTOR RELATED"/>
    <property type="match status" value="1"/>
</dbReference>
<dbReference type="OrthoDB" id="538816at2759"/>
<dbReference type="InterPro" id="IPR016186">
    <property type="entry name" value="C-type_lectin-like/link_sf"/>
</dbReference>
<evidence type="ECO:0000256" key="1">
    <source>
        <dbReference type="ARBA" id="ARBA00022734"/>
    </source>
</evidence>
<sequence>MSAAIGVLRRQNDNLTDLHLRELERRQALFSLNTNLSRELRESAENNTLLWAQSQELLEQSALRNSENLELRVAAERVRSQNKECERVMRNLTGAQENAQNFRREVAELRNSSQHLQGELTSLDFYCPVVNQTTQERRCRSCEDGWNHFRSKCYFFSRDSNSWAHGRTQCLSQGADLLVINSREEQRFVFGMSWRLHPEERAWVGMTDAETEGEWRWVDGSLVRDNVQYWVQRADGSSEPDDWRVSDEQGEDCGHIDTVETELSCWMDAPCHAHFRWICEKAL</sequence>
<dbReference type="SMART" id="SM00034">
    <property type="entry name" value="CLECT"/>
    <property type="match status" value="1"/>
</dbReference>
<dbReference type="InterPro" id="IPR001304">
    <property type="entry name" value="C-type_lectin-like"/>
</dbReference>
<feature type="coiled-coil region" evidence="3">
    <location>
        <begin position="78"/>
        <end position="119"/>
    </location>
</feature>
<name>A0A6P8EYF5_CLUHA</name>
<gene>
    <name evidence="6" type="primary">LOC105892767</name>
</gene>
<keyword evidence="1" id="KW-0430">Lectin</keyword>
<organism evidence="5 6">
    <name type="scientific">Clupea harengus</name>
    <name type="common">Atlantic herring</name>
    <dbReference type="NCBI Taxonomy" id="7950"/>
    <lineage>
        <taxon>Eukaryota</taxon>
        <taxon>Metazoa</taxon>
        <taxon>Chordata</taxon>
        <taxon>Craniata</taxon>
        <taxon>Vertebrata</taxon>
        <taxon>Euteleostomi</taxon>
        <taxon>Actinopterygii</taxon>
        <taxon>Neopterygii</taxon>
        <taxon>Teleostei</taxon>
        <taxon>Clupei</taxon>
        <taxon>Clupeiformes</taxon>
        <taxon>Clupeoidei</taxon>
        <taxon>Clupeidae</taxon>
        <taxon>Clupea</taxon>
    </lineage>
</organism>
<dbReference type="AlphaFoldDB" id="A0A6P8EYF5"/>
<keyword evidence="3" id="KW-0175">Coiled coil</keyword>
<dbReference type="InterPro" id="IPR018378">
    <property type="entry name" value="C-type_lectin_CS"/>
</dbReference>
<dbReference type="Proteomes" id="UP000515152">
    <property type="component" value="Chromosome 23"/>
</dbReference>
<evidence type="ECO:0000256" key="2">
    <source>
        <dbReference type="ARBA" id="ARBA00023157"/>
    </source>
</evidence>
<evidence type="ECO:0000313" key="5">
    <source>
        <dbReference type="Proteomes" id="UP000515152"/>
    </source>
</evidence>
<dbReference type="CDD" id="cd03590">
    <property type="entry name" value="CLECT_DC-SIGN_like"/>
    <property type="match status" value="1"/>
</dbReference>
<dbReference type="PROSITE" id="PS50041">
    <property type="entry name" value="C_TYPE_LECTIN_2"/>
    <property type="match status" value="1"/>
</dbReference>
<feature type="domain" description="C-type lectin" evidence="4">
    <location>
        <begin position="149"/>
        <end position="280"/>
    </location>
</feature>
<dbReference type="SUPFAM" id="SSF56436">
    <property type="entry name" value="C-type lectin-like"/>
    <property type="match status" value="1"/>
</dbReference>
<dbReference type="InterPro" id="IPR050111">
    <property type="entry name" value="C-type_lectin/snaclec_domain"/>
</dbReference>
<dbReference type="KEGG" id="char:105892767"/>
<evidence type="ECO:0000313" key="6">
    <source>
        <dbReference type="RefSeq" id="XP_031417136.1"/>
    </source>
</evidence>
<dbReference type="RefSeq" id="XP_031417136.1">
    <property type="nucleotide sequence ID" value="XM_031561276.2"/>
</dbReference>
<dbReference type="GO" id="GO:0030246">
    <property type="term" value="F:carbohydrate binding"/>
    <property type="evidence" value="ECO:0007669"/>
    <property type="project" value="UniProtKB-KW"/>
</dbReference>
<keyword evidence="5" id="KW-1185">Reference proteome</keyword>
<dbReference type="InterPro" id="IPR033989">
    <property type="entry name" value="CD209-like_CTLD"/>
</dbReference>
<dbReference type="InterPro" id="IPR016187">
    <property type="entry name" value="CTDL_fold"/>
</dbReference>
<protein>
    <submittedName>
        <fullName evidence="6">CD209 antigen-like protein E</fullName>
    </submittedName>
</protein>
<dbReference type="Pfam" id="PF00059">
    <property type="entry name" value="Lectin_C"/>
    <property type="match status" value="1"/>
</dbReference>
<keyword evidence="2" id="KW-1015">Disulfide bond</keyword>
<reference evidence="6" key="1">
    <citation type="submission" date="2025-08" db="UniProtKB">
        <authorList>
            <consortium name="RefSeq"/>
        </authorList>
    </citation>
    <scope>IDENTIFICATION</scope>
</reference>
<evidence type="ECO:0000259" key="4">
    <source>
        <dbReference type="PROSITE" id="PS50041"/>
    </source>
</evidence>
<dbReference type="PROSITE" id="PS00615">
    <property type="entry name" value="C_TYPE_LECTIN_1"/>
    <property type="match status" value="1"/>
</dbReference>
<accession>A0A6P8EYF5</accession>
<proteinExistence type="predicted"/>
<evidence type="ECO:0000256" key="3">
    <source>
        <dbReference type="SAM" id="Coils"/>
    </source>
</evidence>
<dbReference type="Gene3D" id="3.10.100.10">
    <property type="entry name" value="Mannose-Binding Protein A, subunit A"/>
    <property type="match status" value="1"/>
</dbReference>
<dbReference type="GeneID" id="105892767"/>